<name>A0A242NSR4_9GAMM</name>
<organism evidence="1 2">
    <name type="scientific">Gilliamella apis</name>
    <dbReference type="NCBI Taxonomy" id="1970738"/>
    <lineage>
        <taxon>Bacteria</taxon>
        <taxon>Pseudomonadati</taxon>
        <taxon>Pseudomonadota</taxon>
        <taxon>Gammaproteobacteria</taxon>
        <taxon>Orbales</taxon>
        <taxon>Orbaceae</taxon>
        <taxon>Gilliamella</taxon>
    </lineage>
</organism>
<evidence type="ECO:0000313" key="1">
    <source>
        <dbReference type="EMBL" id="OTQ48067.1"/>
    </source>
</evidence>
<dbReference type="EMBL" id="NASK01000104">
    <property type="protein sequence ID" value="OTQ48067.1"/>
    <property type="molecule type" value="Genomic_DNA"/>
</dbReference>
<dbReference type="Proteomes" id="UP000194968">
    <property type="component" value="Unassembled WGS sequence"/>
</dbReference>
<dbReference type="AlphaFoldDB" id="A0A242NSR4"/>
<dbReference type="RefSeq" id="WP_086321171.1">
    <property type="nucleotide sequence ID" value="NZ_CP132382.1"/>
</dbReference>
<protein>
    <submittedName>
        <fullName evidence="1">Uncharacterized protein</fullName>
    </submittedName>
</protein>
<dbReference type="GeneID" id="99743855"/>
<comment type="caution">
    <text evidence="1">The sequence shown here is derived from an EMBL/GenBank/DDBJ whole genome shotgun (WGS) entry which is preliminary data.</text>
</comment>
<evidence type="ECO:0000313" key="2">
    <source>
        <dbReference type="Proteomes" id="UP000194968"/>
    </source>
</evidence>
<gene>
    <name evidence="1" type="ORF">B6D06_11380</name>
</gene>
<sequence>MFEKHGVKGVTIHNFVRSAPEGTLIKVRKNGDTLYYNPKTNIFAIKNADGTPRTMYKPEKGMEYWDKQK</sequence>
<dbReference type="OrthoDB" id="6975388at2"/>
<accession>A0A242NSR4</accession>
<reference evidence="1 2" key="1">
    <citation type="submission" date="2017-03" db="EMBL/GenBank/DDBJ databases">
        <title>Comparative genomics of honeybee gut symbionts reveal geographically distinct and subgroup specific antibiotic resistance.</title>
        <authorList>
            <person name="Ludvigsen J."/>
            <person name="Porcellato D."/>
            <person name="Labee-Lund T.M."/>
            <person name="Amdam G.V."/>
            <person name="Rudi K."/>
        </authorList>
    </citation>
    <scope>NUCLEOTIDE SEQUENCE [LARGE SCALE GENOMIC DNA]</scope>
    <source>
        <strain evidence="1 2">A-4-12</strain>
    </source>
</reference>
<proteinExistence type="predicted"/>